<dbReference type="KEGG" id="palr:HGI30_04200"/>
<evidence type="ECO:0000313" key="2">
    <source>
        <dbReference type="Proteomes" id="UP000502136"/>
    </source>
</evidence>
<sequence>MSSRTWKASKEWSWRRVAIGLGLAAFLVLGYLANADLPWRTTLEKQGISPGGAGEIDRIHIFRMEDGQLKETSIKADSLAHMTALLEALAPMKLARGPFSPEPAIGGISNSYSVSIYEKGRLDDPTMVSLKSGTVSISNRKASDSYTITGGFDLEKFDRLIESMKGE</sequence>
<accession>A0A6H2GTX2</accession>
<dbReference type="RefSeq" id="WP_168906497.1">
    <property type="nucleotide sequence ID" value="NZ_CP051428.1"/>
</dbReference>
<dbReference type="AlphaFoldDB" id="A0A6H2GTX2"/>
<organism evidence="1 2">
    <name type="scientific">Paenibacillus albicereus</name>
    <dbReference type="NCBI Taxonomy" id="2726185"/>
    <lineage>
        <taxon>Bacteria</taxon>
        <taxon>Bacillati</taxon>
        <taxon>Bacillota</taxon>
        <taxon>Bacilli</taxon>
        <taxon>Bacillales</taxon>
        <taxon>Paenibacillaceae</taxon>
        <taxon>Paenibacillus</taxon>
    </lineage>
</organism>
<proteinExistence type="predicted"/>
<evidence type="ECO:0000313" key="1">
    <source>
        <dbReference type="EMBL" id="QJC50842.1"/>
    </source>
</evidence>
<name>A0A6H2GTX2_9BACL</name>
<dbReference type="Proteomes" id="UP000502136">
    <property type="component" value="Chromosome"/>
</dbReference>
<protein>
    <submittedName>
        <fullName evidence="1">Uncharacterized protein</fullName>
    </submittedName>
</protein>
<keyword evidence="2" id="KW-1185">Reference proteome</keyword>
<reference evidence="1 2" key="1">
    <citation type="submission" date="2020-04" db="EMBL/GenBank/DDBJ databases">
        <title>Novel Paenibacillus strain UniB2 isolated from commercial digestive syrup.</title>
        <authorList>
            <person name="Thorat V."/>
            <person name="Kirdat K."/>
            <person name="Tiwarekar B."/>
            <person name="Yadav A."/>
        </authorList>
    </citation>
    <scope>NUCLEOTIDE SEQUENCE [LARGE SCALE GENOMIC DNA]</scope>
    <source>
        <strain evidence="1 2">UniB2</strain>
    </source>
</reference>
<dbReference type="EMBL" id="CP051428">
    <property type="protein sequence ID" value="QJC50842.1"/>
    <property type="molecule type" value="Genomic_DNA"/>
</dbReference>
<gene>
    <name evidence="1" type="ORF">HGI30_04200</name>
</gene>